<keyword evidence="11" id="KW-1185">Reference proteome</keyword>
<keyword evidence="4" id="KW-1003">Cell membrane</keyword>
<feature type="transmembrane region" description="Helical" evidence="8">
    <location>
        <begin position="301"/>
        <end position="320"/>
    </location>
</feature>
<dbReference type="GO" id="GO:0005886">
    <property type="term" value="C:plasma membrane"/>
    <property type="evidence" value="ECO:0007669"/>
    <property type="project" value="UniProtKB-SubCell"/>
</dbReference>
<feature type="transmembrane region" description="Helical" evidence="8">
    <location>
        <begin position="65"/>
        <end position="87"/>
    </location>
</feature>
<gene>
    <name evidence="10" type="ORF">KCG34_09020</name>
</gene>
<organism evidence="10 11">
    <name type="scientific">Phenylobacterium montanum</name>
    <dbReference type="NCBI Taxonomy" id="2823693"/>
    <lineage>
        <taxon>Bacteria</taxon>
        <taxon>Pseudomonadati</taxon>
        <taxon>Pseudomonadota</taxon>
        <taxon>Alphaproteobacteria</taxon>
        <taxon>Caulobacterales</taxon>
        <taxon>Caulobacteraceae</taxon>
        <taxon>Phenylobacterium</taxon>
    </lineage>
</organism>
<dbReference type="PANTHER" id="PTHR23502:SF132">
    <property type="entry name" value="POLYAMINE TRANSPORTER 2-RELATED"/>
    <property type="match status" value="1"/>
</dbReference>
<dbReference type="NCBIfam" id="TIGR00710">
    <property type="entry name" value="efflux_Bcr_CflA"/>
    <property type="match status" value="1"/>
</dbReference>
<accession>A0A975G527</accession>
<keyword evidence="6 8" id="KW-1133">Transmembrane helix</keyword>
<evidence type="ECO:0000256" key="8">
    <source>
        <dbReference type="RuleBase" id="RU365088"/>
    </source>
</evidence>
<evidence type="ECO:0000259" key="9">
    <source>
        <dbReference type="PROSITE" id="PS50850"/>
    </source>
</evidence>
<feature type="transmembrane region" description="Helical" evidence="8">
    <location>
        <begin position="358"/>
        <end position="378"/>
    </location>
</feature>
<dbReference type="CDD" id="cd17320">
    <property type="entry name" value="MFS_MdfA_MDR_like"/>
    <property type="match status" value="1"/>
</dbReference>
<proteinExistence type="inferred from homology"/>
<keyword evidence="3 8" id="KW-0813">Transport</keyword>
<feature type="transmembrane region" description="Helical" evidence="8">
    <location>
        <begin position="193"/>
        <end position="220"/>
    </location>
</feature>
<evidence type="ECO:0000313" key="10">
    <source>
        <dbReference type="EMBL" id="QUD90714.1"/>
    </source>
</evidence>
<feature type="transmembrane region" description="Helical" evidence="8">
    <location>
        <begin position="152"/>
        <end position="172"/>
    </location>
</feature>
<keyword evidence="8" id="KW-0997">Cell inner membrane</keyword>
<dbReference type="InterPro" id="IPR036259">
    <property type="entry name" value="MFS_trans_sf"/>
</dbReference>
<dbReference type="PANTHER" id="PTHR23502">
    <property type="entry name" value="MAJOR FACILITATOR SUPERFAMILY"/>
    <property type="match status" value="1"/>
</dbReference>
<keyword evidence="5 8" id="KW-0812">Transmembrane</keyword>
<evidence type="ECO:0000256" key="7">
    <source>
        <dbReference type="ARBA" id="ARBA00023136"/>
    </source>
</evidence>
<dbReference type="GO" id="GO:0042910">
    <property type="term" value="F:xenobiotic transmembrane transporter activity"/>
    <property type="evidence" value="ECO:0007669"/>
    <property type="project" value="InterPro"/>
</dbReference>
<dbReference type="Proteomes" id="UP000676409">
    <property type="component" value="Chromosome"/>
</dbReference>
<dbReference type="AlphaFoldDB" id="A0A975G527"/>
<protein>
    <recommendedName>
        <fullName evidence="8">Bcr/CflA family efflux transporter</fullName>
    </recommendedName>
</protein>
<comment type="caution">
    <text evidence="8">Lacks conserved residue(s) required for the propagation of feature annotation.</text>
</comment>
<feature type="transmembrane region" description="Helical" evidence="8">
    <location>
        <begin position="240"/>
        <end position="260"/>
    </location>
</feature>
<keyword evidence="7 8" id="KW-0472">Membrane</keyword>
<evidence type="ECO:0000256" key="3">
    <source>
        <dbReference type="ARBA" id="ARBA00022448"/>
    </source>
</evidence>
<dbReference type="SUPFAM" id="SSF103473">
    <property type="entry name" value="MFS general substrate transporter"/>
    <property type="match status" value="1"/>
</dbReference>
<comment type="subcellular location">
    <subcellularLocation>
        <location evidence="8">Cell inner membrane</location>
        <topology evidence="8">Multi-pass membrane protein</topology>
    </subcellularLocation>
    <subcellularLocation>
        <location evidence="1">Cell membrane</location>
        <topology evidence="1">Multi-pass membrane protein</topology>
    </subcellularLocation>
</comment>
<feature type="transmembrane region" description="Helical" evidence="8">
    <location>
        <begin position="93"/>
        <end position="110"/>
    </location>
</feature>
<dbReference type="Pfam" id="PF07690">
    <property type="entry name" value="MFS_1"/>
    <property type="match status" value="1"/>
</dbReference>
<dbReference type="InterPro" id="IPR004812">
    <property type="entry name" value="Efflux_drug-R_Bcr/CmlA"/>
</dbReference>
<dbReference type="GO" id="GO:1990961">
    <property type="term" value="P:xenobiotic detoxification by transmembrane export across the plasma membrane"/>
    <property type="evidence" value="ECO:0007669"/>
    <property type="project" value="InterPro"/>
</dbReference>
<feature type="domain" description="Major facilitator superfamily (MFS) profile" evidence="9">
    <location>
        <begin position="1"/>
        <end position="383"/>
    </location>
</feature>
<evidence type="ECO:0000256" key="4">
    <source>
        <dbReference type="ARBA" id="ARBA00022475"/>
    </source>
</evidence>
<feature type="transmembrane region" description="Helical" evidence="8">
    <location>
        <begin position="36"/>
        <end position="53"/>
    </location>
</feature>
<dbReference type="EMBL" id="CP073078">
    <property type="protein sequence ID" value="QUD90714.1"/>
    <property type="molecule type" value="Genomic_DNA"/>
</dbReference>
<name>A0A975G527_9CAUL</name>
<dbReference type="Gene3D" id="1.20.1720.10">
    <property type="entry name" value="Multidrug resistance protein D"/>
    <property type="match status" value="1"/>
</dbReference>
<sequence>MLGALTAFSPMSIDMYLPAMPAIGRGFHATGGEAQLTLATFLAGLAFGQLFYGPASDRWGRRPPLLFGVLVYVLASAVCALAPTIQWLMAARFVQALGGCAGPVIARAAVRDRYDARNSARVLSLLMLVMGLAPVVAPFFGAALLTTWSWRGIFWVLVGFGVVMAVVTLFGLRETRSAETEAQARSEHPLRGYLALATNWRLVGYMMSGAFNAAALFAYISAAPGLIMGHYGVSAGRFVWVFGANAASMIAMSQVNAFLLKRHTPDWILMRFRPLSLVAALAMVLGAVTGFASAWGVLVPLFFVFASFGFIGANTMALGLSLDPLRVGSASALIGSVQFGVGALVSSLISMSRDEGPLPLSVAILACMIFSTVALVAASPRRPTA</sequence>
<evidence type="ECO:0000256" key="6">
    <source>
        <dbReference type="ARBA" id="ARBA00022989"/>
    </source>
</evidence>
<dbReference type="FunFam" id="1.20.1720.10:FF:000005">
    <property type="entry name" value="Bcr/CflA family efflux transporter"/>
    <property type="match status" value="1"/>
</dbReference>
<evidence type="ECO:0000256" key="2">
    <source>
        <dbReference type="ARBA" id="ARBA00006236"/>
    </source>
</evidence>
<feature type="transmembrane region" description="Helical" evidence="8">
    <location>
        <begin position="122"/>
        <end position="146"/>
    </location>
</feature>
<feature type="transmembrane region" description="Helical" evidence="8">
    <location>
        <begin position="332"/>
        <end position="352"/>
    </location>
</feature>
<dbReference type="PROSITE" id="PS50850">
    <property type="entry name" value="MFS"/>
    <property type="match status" value="1"/>
</dbReference>
<evidence type="ECO:0000256" key="1">
    <source>
        <dbReference type="ARBA" id="ARBA00004651"/>
    </source>
</evidence>
<dbReference type="KEGG" id="caul:KCG34_09020"/>
<dbReference type="InterPro" id="IPR011701">
    <property type="entry name" value="MFS"/>
</dbReference>
<dbReference type="InterPro" id="IPR020846">
    <property type="entry name" value="MFS_dom"/>
</dbReference>
<feature type="transmembrane region" description="Helical" evidence="8">
    <location>
        <begin position="272"/>
        <end position="295"/>
    </location>
</feature>
<dbReference type="GO" id="GO:0015385">
    <property type="term" value="F:sodium:proton antiporter activity"/>
    <property type="evidence" value="ECO:0007669"/>
    <property type="project" value="TreeGrafter"/>
</dbReference>
<evidence type="ECO:0000313" key="11">
    <source>
        <dbReference type="Proteomes" id="UP000676409"/>
    </source>
</evidence>
<comment type="similarity">
    <text evidence="2 8">Belongs to the major facilitator superfamily. Bcr/CmlA family.</text>
</comment>
<reference evidence="10" key="1">
    <citation type="submission" date="2021-04" db="EMBL/GenBank/DDBJ databases">
        <title>The complete genome sequence of Caulobacter sp. S6.</title>
        <authorList>
            <person name="Tang Y."/>
            <person name="Ouyang W."/>
            <person name="Liu Q."/>
            <person name="Huang B."/>
            <person name="Guo Z."/>
            <person name="Lei P."/>
        </authorList>
    </citation>
    <scope>NUCLEOTIDE SEQUENCE</scope>
    <source>
        <strain evidence="10">S6</strain>
    </source>
</reference>
<evidence type="ECO:0000256" key="5">
    <source>
        <dbReference type="ARBA" id="ARBA00022692"/>
    </source>
</evidence>